<accession>A0ABP0RJ95</accession>
<dbReference type="PANTHER" id="PTHR11635">
    <property type="entry name" value="CAMP-DEPENDENT PROTEIN KINASE REGULATORY CHAIN"/>
    <property type="match status" value="1"/>
</dbReference>
<dbReference type="Pfam" id="PF23023">
    <property type="entry name" value="Anti-Pycsar_Apyc1"/>
    <property type="match status" value="1"/>
</dbReference>
<dbReference type="InterPro" id="IPR000595">
    <property type="entry name" value="cNMP-bd_dom"/>
</dbReference>
<proteinExistence type="predicted"/>
<feature type="compositionally biased region" description="Polar residues" evidence="1">
    <location>
        <begin position="83"/>
        <end position="93"/>
    </location>
</feature>
<comment type="caution">
    <text evidence="3">The sequence shown here is derived from an EMBL/GenBank/DDBJ whole genome shotgun (WGS) entry which is preliminary data.</text>
</comment>
<feature type="compositionally biased region" description="Low complexity" evidence="1">
    <location>
        <begin position="12"/>
        <end position="23"/>
    </location>
</feature>
<dbReference type="Gene3D" id="2.60.120.10">
    <property type="entry name" value="Jelly Rolls"/>
    <property type="match status" value="2"/>
</dbReference>
<name>A0ABP0RJ95_9DINO</name>
<evidence type="ECO:0000256" key="1">
    <source>
        <dbReference type="SAM" id="MobiDB-lite"/>
    </source>
</evidence>
<dbReference type="SUPFAM" id="SSF56281">
    <property type="entry name" value="Metallo-hydrolase/oxidoreductase"/>
    <property type="match status" value="1"/>
</dbReference>
<sequence>MGAGASTPEALGTGAAATATTTADKYVAKDGGEDEQGGIVGKSSAPSLGPAAGSALEEPQGVATTIPKGEPAVAKQEQKATEESSQVEPSESGSLKVRAKVTAVDTSRSNDMKSPARSATATSALVNDKMVHRGSQIDSVASSLLASCSDMDEASARYIRALPRGGHWCKLGDTTLQFGCPPETIKDSMELGLDVPRYFVVLGELFSRKIGINFAELEFPAYFNFFIRKQKTVVLTTKPIEERVRALFQETLLGPQDKHLFLEEDHAEDTPRDCWPDFKAEGEWLDAARKTLTVDSLLEFRHFTPHGEMQDAKYCDTYSVQVDDIEIMFHQNEKCYRITSSSHLPEETELRVSMAEIIRKFEEEGPKEPKPTPAEAPTPDDPRPVEELPVFGITMLGTSHGFDPKGQTTGFVLWANRRGTMVDPPPNAIDCLKELGISARMIDSIVLTHCHSDHDAGTFRRLLFDQQITMYTTRTIFESFLRKYSAITGFSQAFLSQLLVANHVRIGDDHFIHGAKWNFFYSLHTIPCIGFKVVLDNQSIVYSADTHNFPELFDRMYADKILGDGRMRSLSSFPWDASLILHEAGVPPIHTPMSVLLALPDDIKKKLYVVHVAAKDVPEEGGLRTLKSGETKVLPAANNDMETAIEILDVLSTVDLFSEACQTFRDALATMYLIQTESFEPGELIVRQGEPGDKFYIITKGTALVKWVQNNVCSKKRFYVGDYFGETSLVTGEPRNADVYAMGHVRTASMSRQHFEYLIRGTDVKQDLLTLANIRQKDSWHLISKNPLSRKLTSTAKTHLEFLMEERKFEKGEVAWNVGEPAACVMLVQSGSFHVKGDERMLRDRKINLSVAIDSESGTMQIMSAPLRRSASSVASTLSNGGNYQSGKLVRVAVQRECSEEDSALGTCGVDEVATKGSFIADFDAILSELPVVTTVVALEEGSAFIITQAKWKQFCAKYPAGLLQFMGHFKV</sequence>
<dbReference type="InterPro" id="IPR018488">
    <property type="entry name" value="cNMP-bd_CS"/>
</dbReference>
<dbReference type="SMART" id="SM00100">
    <property type="entry name" value="cNMP"/>
    <property type="match status" value="1"/>
</dbReference>
<dbReference type="PRINTS" id="PR00103">
    <property type="entry name" value="CAMPKINASE"/>
</dbReference>
<gene>
    <name evidence="3" type="ORF">SCF082_LOCUS47095</name>
</gene>
<evidence type="ECO:0000259" key="2">
    <source>
        <dbReference type="PROSITE" id="PS50042"/>
    </source>
</evidence>
<evidence type="ECO:0000313" key="3">
    <source>
        <dbReference type="EMBL" id="CAK9100667.1"/>
    </source>
</evidence>
<dbReference type="InterPro" id="IPR018490">
    <property type="entry name" value="cNMP-bd_dom_sf"/>
</dbReference>
<feature type="domain" description="Cyclic nucleotide-binding" evidence="2">
    <location>
        <begin position="788"/>
        <end position="877"/>
    </location>
</feature>
<dbReference type="Pfam" id="PF00027">
    <property type="entry name" value="cNMP_binding"/>
    <property type="match status" value="1"/>
</dbReference>
<dbReference type="InterPro" id="IPR036866">
    <property type="entry name" value="RibonucZ/Hydroxyglut_hydro"/>
</dbReference>
<dbReference type="InterPro" id="IPR014710">
    <property type="entry name" value="RmlC-like_jellyroll"/>
</dbReference>
<organism evidence="3 4">
    <name type="scientific">Durusdinium trenchii</name>
    <dbReference type="NCBI Taxonomy" id="1381693"/>
    <lineage>
        <taxon>Eukaryota</taxon>
        <taxon>Sar</taxon>
        <taxon>Alveolata</taxon>
        <taxon>Dinophyceae</taxon>
        <taxon>Suessiales</taxon>
        <taxon>Symbiodiniaceae</taxon>
        <taxon>Durusdinium</taxon>
    </lineage>
</organism>
<feature type="domain" description="Cyclic nucleotide-binding" evidence="2">
    <location>
        <begin position="674"/>
        <end position="759"/>
    </location>
</feature>
<evidence type="ECO:0000313" key="4">
    <source>
        <dbReference type="Proteomes" id="UP001642464"/>
    </source>
</evidence>
<dbReference type="InterPro" id="IPR050503">
    <property type="entry name" value="cAMP-dep_PK_reg_su-like"/>
</dbReference>
<keyword evidence="4" id="KW-1185">Reference proteome</keyword>
<dbReference type="Gene3D" id="3.60.15.10">
    <property type="entry name" value="Ribonuclease Z/Hydroxyacylglutathione hydrolase-like"/>
    <property type="match status" value="1"/>
</dbReference>
<protein>
    <submittedName>
        <fullName evidence="3">5'-cGMP phosphodiesterase A (Cyclic GMP-binding protein A) (Phosphodiesterase 5) (DdPDE5) (Phosphodiesterase D)</fullName>
    </submittedName>
</protein>
<reference evidence="3 4" key="1">
    <citation type="submission" date="2024-02" db="EMBL/GenBank/DDBJ databases">
        <authorList>
            <person name="Chen Y."/>
            <person name="Shah S."/>
            <person name="Dougan E. K."/>
            <person name="Thang M."/>
            <person name="Chan C."/>
        </authorList>
    </citation>
    <scope>NUCLEOTIDE SEQUENCE [LARGE SCALE GENOMIC DNA]</scope>
</reference>
<dbReference type="PANTHER" id="PTHR11635:SF152">
    <property type="entry name" value="CAMP-DEPENDENT PROTEIN KINASE TYPE I REGULATORY SUBUNIT-RELATED"/>
    <property type="match status" value="1"/>
</dbReference>
<dbReference type="EMBL" id="CAXAMM010041676">
    <property type="protein sequence ID" value="CAK9100667.1"/>
    <property type="molecule type" value="Genomic_DNA"/>
</dbReference>
<dbReference type="PROSITE" id="PS00888">
    <property type="entry name" value="CNMP_BINDING_1"/>
    <property type="match status" value="1"/>
</dbReference>
<feature type="region of interest" description="Disordered" evidence="1">
    <location>
        <begin position="362"/>
        <end position="385"/>
    </location>
</feature>
<feature type="compositionally biased region" description="Low complexity" evidence="1">
    <location>
        <begin position="43"/>
        <end position="56"/>
    </location>
</feature>
<dbReference type="PROSITE" id="PS50042">
    <property type="entry name" value="CNMP_BINDING_3"/>
    <property type="match status" value="2"/>
</dbReference>
<dbReference type="SUPFAM" id="SSF51206">
    <property type="entry name" value="cAMP-binding domain-like"/>
    <property type="match status" value="2"/>
</dbReference>
<dbReference type="Proteomes" id="UP001642464">
    <property type="component" value="Unassembled WGS sequence"/>
</dbReference>
<dbReference type="CDD" id="cd00038">
    <property type="entry name" value="CAP_ED"/>
    <property type="match status" value="1"/>
</dbReference>
<feature type="region of interest" description="Disordered" evidence="1">
    <location>
        <begin position="1"/>
        <end position="119"/>
    </location>
</feature>